<evidence type="ECO:0000256" key="1">
    <source>
        <dbReference type="SAM" id="MobiDB-lite"/>
    </source>
</evidence>
<reference evidence="3" key="1">
    <citation type="journal article" date="2015" name="Nat. Genet.">
        <title>The genome and transcriptome of the zoonotic hookworm Ancylostoma ceylanicum identify infection-specific gene families.</title>
        <authorList>
            <person name="Schwarz E.M."/>
            <person name="Hu Y."/>
            <person name="Antoshechkin I."/>
            <person name="Miller M.M."/>
            <person name="Sternberg P.W."/>
            <person name="Aroian R.V."/>
        </authorList>
    </citation>
    <scope>NUCLEOTIDE SEQUENCE</scope>
    <source>
        <strain evidence="3">HY135</strain>
    </source>
</reference>
<dbReference type="Proteomes" id="UP000024635">
    <property type="component" value="Unassembled WGS sequence"/>
</dbReference>
<organism evidence="2 3">
    <name type="scientific">Ancylostoma ceylanicum</name>
    <dbReference type="NCBI Taxonomy" id="53326"/>
    <lineage>
        <taxon>Eukaryota</taxon>
        <taxon>Metazoa</taxon>
        <taxon>Ecdysozoa</taxon>
        <taxon>Nematoda</taxon>
        <taxon>Chromadorea</taxon>
        <taxon>Rhabditida</taxon>
        <taxon>Rhabditina</taxon>
        <taxon>Rhabditomorpha</taxon>
        <taxon>Strongyloidea</taxon>
        <taxon>Ancylostomatidae</taxon>
        <taxon>Ancylostomatinae</taxon>
        <taxon>Ancylostoma</taxon>
    </lineage>
</organism>
<feature type="region of interest" description="Disordered" evidence="1">
    <location>
        <begin position="57"/>
        <end position="81"/>
    </location>
</feature>
<dbReference type="AlphaFoldDB" id="A0A016WYB7"/>
<name>A0A016WYB7_9BILA</name>
<evidence type="ECO:0000313" key="2">
    <source>
        <dbReference type="EMBL" id="EYC44640.1"/>
    </source>
</evidence>
<comment type="caution">
    <text evidence="2">The sequence shown here is derived from an EMBL/GenBank/DDBJ whole genome shotgun (WGS) entry which is preliminary data.</text>
</comment>
<dbReference type="EMBL" id="JARK01000055">
    <property type="protein sequence ID" value="EYC44640.1"/>
    <property type="molecule type" value="Genomic_DNA"/>
</dbReference>
<proteinExistence type="predicted"/>
<accession>A0A016WYB7</accession>
<gene>
    <name evidence="2" type="primary">Acey_s0455.g1767</name>
    <name evidence="2" type="ORF">Y032_0455g1767</name>
</gene>
<protein>
    <submittedName>
        <fullName evidence="2">Uncharacterized protein</fullName>
    </submittedName>
</protein>
<keyword evidence="3" id="KW-1185">Reference proteome</keyword>
<feature type="compositionally biased region" description="Polar residues" evidence="1">
    <location>
        <begin position="66"/>
        <end position="77"/>
    </location>
</feature>
<evidence type="ECO:0000313" key="3">
    <source>
        <dbReference type="Proteomes" id="UP000024635"/>
    </source>
</evidence>
<sequence>MQRRKKPHPHYVGVKKYGKLLQEQKIRKEMAREHLRRLYNRIDEVVDVEEGRQRRATHLRQHRSKQFQSHNRTAVNITSMTKRTTTKTQIATCFYKSFQYARSSPANLSPKTDSLLHVLTIL</sequence>